<evidence type="ECO:0000259" key="2">
    <source>
        <dbReference type="PROSITE" id="PS50011"/>
    </source>
</evidence>
<feature type="region of interest" description="Disordered" evidence="1">
    <location>
        <begin position="1"/>
        <end position="20"/>
    </location>
</feature>
<dbReference type="InterPro" id="IPR008271">
    <property type="entry name" value="Ser/Thr_kinase_AS"/>
</dbReference>
<reference evidence="3 4" key="1">
    <citation type="journal article" date="2018" name="PLoS ONE">
        <title>The draft genome of Kipferlia bialata reveals reductive genome evolution in fornicate parasites.</title>
        <authorList>
            <person name="Tanifuji G."/>
            <person name="Takabayashi S."/>
            <person name="Kume K."/>
            <person name="Takagi M."/>
            <person name="Nakayama T."/>
            <person name="Kamikawa R."/>
            <person name="Inagaki Y."/>
            <person name="Hashimoto T."/>
        </authorList>
    </citation>
    <scope>NUCLEOTIDE SEQUENCE [LARGE SCALE GENOMIC DNA]</scope>
    <source>
        <strain evidence="3">NY0173</strain>
    </source>
</reference>
<dbReference type="PROSITE" id="PS50231">
    <property type="entry name" value="RICIN_B_LECTIN"/>
    <property type="match status" value="1"/>
</dbReference>
<dbReference type="Gene3D" id="2.80.10.50">
    <property type="match status" value="1"/>
</dbReference>
<dbReference type="Pfam" id="PF00069">
    <property type="entry name" value="Pkinase"/>
    <property type="match status" value="1"/>
</dbReference>
<dbReference type="PANTHER" id="PTHR44167">
    <property type="entry name" value="OVARIAN-SPECIFIC SERINE/THREONINE-PROTEIN KINASE LOK-RELATED"/>
    <property type="match status" value="1"/>
</dbReference>
<dbReference type="GO" id="GO:0005524">
    <property type="term" value="F:ATP binding"/>
    <property type="evidence" value="ECO:0007669"/>
    <property type="project" value="InterPro"/>
</dbReference>
<feature type="domain" description="Protein kinase" evidence="2">
    <location>
        <begin position="93"/>
        <end position="460"/>
    </location>
</feature>
<dbReference type="AlphaFoldDB" id="A0A9K3GET5"/>
<dbReference type="PROSITE" id="PS00108">
    <property type="entry name" value="PROTEIN_KINASE_ST"/>
    <property type="match status" value="1"/>
</dbReference>
<evidence type="ECO:0000313" key="3">
    <source>
        <dbReference type="EMBL" id="GIQ79905.1"/>
    </source>
</evidence>
<evidence type="ECO:0000313" key="4">
    <source>
        <dbReference type="Proteomes" id="UP000265618"/>
    </source>
</evidence>
<dbReference type="SMART" id="SM00220">
    <property type="entry name" value="S_TKc"/>
    <property type="match status" value="1"/>
</dbReference>
<sequence>MCPAVAGRSTTAAPTVLPESDVFPYPDPLGDIEEESVSDSGASVTSIDAEGPTVSRSDPGVQRLLREMEDRKMLPLELLHSKYLIKKVSDMYDFTGVTLGKGAFGVVRRKVDGAMFALKEVSNLRRRCKKNPYFAVGQIRETEIMREIQTHEDPAIRLCLRLEDAFLTVKGGNFWAWRGKRRVPRLESLWLVLECVDGCDLQDVIAARNRTLDNGERVPTPAYTPTAMEEVLLQARLVAKQRRLVQLLIQRSEGVVKTIRKGVKVIDEIKALELELEVNQTPSGVPTHIMLGQMLEMLESLTFFQGLSVMHRDLKGANVMVDSTGHIKIIDLGLAKQVPKTVSQEVLDQLHMSKLKNTQCGTLTHMSPQIRSGVYDTKSDVYAAGVVFYEYLCGKHPFMGDADSMGEFQLNQLLMPLVLPTDQETDGVQGLDHLVSLMLQRDDNARPYAHDALSILEGLVAIHTRHSRRQDHTTTLAPERERQEERSAVKCMLDVLEELKQGQQARSNDTDPDLLAQMSNVSSGRDLDALLSLAIAEGQLVLREEARGYKEPVPVGLRGVYTQGPLYDQVLKRESPGYTATPLEHPHLGPAVMPSFSAWPPQYGRPFYLRCVSNNKVLTVKHELFTPNRTLEDRMVWMQWKRDVMHWKVRQQFVYHEDHTISTCFREGFFLTRSAGQNGEGVRLRQRDIGNQYQEWSFDGDTLVCAGESKVLDVRAFVRSAKAPVSLWESVGGENQRWTCEYV</sequence>
<dbReference type="EMBL" id="BDIP01000074">
    <property type="protein sequence ID" value="GIQ79905.1"/>
    <property type="molecule type" value="Genomic_DNA"/>
</dbReference>
<dbReference type="InterPro" id="IPR011009">
    <property type="entry name" value="Kinase-like_dom_sf"/>
</dbReference>
<accession>A0A9K3GET5</accession>
<gene>
    <name evidence="3" type="ORF">KIPB_000612</name>
</gene>
<dbReference type="PROSITE" id="PS50011">
    <property type="entry name" value="PROTEIN_KINASE_DOM"/>
    <property type="match status" value="1"/>
</dbReference>
<dbReference type="Gene3D" id="1.10.510.10">
    <property type="entry name" value="Transferase(Phosphotransferase) domain 1"/>
    <property type="match status" value="2"/>
</dbReference>
<evidence type="ECO:0000256" key="1">
    <source>
        <dbReference type="SAM" id="MobiDB-lite"/>
    </source>
</evidence>
<dbReference type="SUPFAM" id="SSF56112">
    <property type="entry name" value="Protein kinase-like (PK-like)"/>
    <property type="match status" value="1"/>
</dbReference>
<comment type="caution">
    <text evidence="3">The sequence shown here is derived from an EMBL/GenBank/DDBJ whole genome shotgun (WGS) entry which is preliminary data.</text>
</comment>
<keyword evidence="4" id="KW-1185">Reference proteome</keyword>
<dbReference type="PANTHER" id="PTHR44167:SF24">
    <property type="entry name" value="SERINE_THREONINE-PROTEIN KINASE CHK2"/>
    <property type="match status" value="1"/>
</dbReference>
<dbReference type="OrthoDB" id="4062651at2759"/>
<dbReference type="InterPro" id="IPR035992">
    <property type="entry name" value="Ricin_B-like_lectins"/>
</dbReference>
<protein>
    <recommendedName>
        <fullName evidence="2">Protein kinase domain-containing protein</fullName>
    </recommendedName>
</protein>
<proteinExistence type="predicted"/>
<name>A0A9K3GET5_9EUKA</name>
<dbReference type="Proteomes" id="UP000265618">
    <property type="component" value="Unassembled WGS sequence"/>
</dbReference>
<feature type="region of interest" description="Disordered" evidence="1">
    <location>
        <begin position="28"/>
        <end position="58"/>
    </location>
</feature>
<dbReference type="GO" id="GO:0004672">
    <property type="term" value="F:protein kinase activity"/>
    <property type="evidence" value="ECO:0007669"/>
    <property type="project" value="InterPro"/>
</dbReference>
<organism evidence="3 4">
    <name type="scientific">Kipferlia bialata</name>
    <dbReference type="NCBI Taxonomy" id="797122"/>
    <lineage>
        <taxon>Eukaryota</taxon>
        <taxon>Metamonada</taxon>
        <taxon>Carpediemonas-like organisms</taxon>
        <taxon>Kipferlia</taxon>
    </lineage>
</organism>
<dbReference type="SUPFAM" id="SSF50370">
    <property type="entry name" value="Ricin B-like lectins"/>
    <property type="match status" value="1"/>
</dbReference>
<dbReference type="InterPro" id="IPR000719">
    <property type="entry name" value="Prot_kinase_dom"/>
</dbReference>